<name>A0A9P6A919_PLEER</name>
<sequence length="77" mass="8707">MKDIFGWQSRSTNNGVVPILERGSMVLAMVPAFRNFLAQHPNDNVVKKWIIDVAIGAEAIYQRNGIGITVCLHVLWW</sequence>
<reference evidence="1" key="1">
    <citation type="submission" date="2020-11" db="EMBL/GenBank/DDBJ databases">
        <authorList>
            <consortium name="DOE Joint Genome Institute"/>
            <person name="Ahrendt S."/>
            <person name="Riley R."/>
            <person name="Andreopoulos W."/>
            <person name="Labutti K."/>
            <person name="Pangilinan J."/>
            <person name="Ruiz-Duenas F.J."/>
            <person name="Barrasa J.M."/>
            <person name="Sanchez-Garcia M."/>
            <person name="Camarero S."/>
            <person name="Miyauchi S."/>
            <person name="Serrano A."/>
            <person name="Linde D."/>
            <person name="Babiker R."/>
            <person name="Drula E."/>
            <person name="Ayuso-Fernandez I."/>
            <person name="Pacheco R."/>
            <person name="Padilla G."/>
            <person name="Ferreira P."/>
            <person name="Barriuso J."/>
            <person name="Kellner H."/>
            <person name="Castanera R."/>
            <person name="Alfaro M."/>
            <person name="Ramirez L."/>
            <person name="Pisabarro A.G."/>
            <person name="Kuo A."/>
            <person name="Tritt A."/>
            <person name="Lipzen A."/>
            <person name="He G."/>
            <person name="Yan M."/>
            <person name="Ng V."/>
            <person name="Cullen D."/>
            <person name="Martin F."/>
            <person name="Rosso M.-N."/>
            <person name="Henrissat B."/>
            <person name="Hibbett D."/>
            <person name="Martinez A.T."/>
            <person name="Grigoriev I.V."/>
        </authorList>
    </citation>
    <scope>NUCLEOTIDE SEQUENCE</scope>
    <source>
        <strain evidence="1">ATCC 90797</strain>
    </source>
</reference>
<dbReference type="AlphaFoldDB" id="A0A9P6A919"/>
<accession>A0A9P6A919</accession>
<evidence type="ECO:0000313" key="1">
    <source>
        <dbReference type="EMBL" id="KAF9499949.1"/>
    </source>
</evidence>
<keyword evidence="2" id="KW-1185">Reference proteome</keyword>
<dbReference type="OrthoDB" id="3070403at2759"/>
<comment type="caution">
    <text evidence="1">The sequence shown here is derived from an EMBL/GenBank/DDBJ whole genome shotgun (WGS) entry which is preliminary data.</text>
</comment>
<protein>
    <submittedName>
        <fullName evidence="1">Uncharacterized protein</fullName>
    </submittedName>
</protein>
<evidence type="ECO:0000313" key="2">
    <source>
        <dbReference type="Proteomes" id="UP000807025"/>
    </source>
</evidence>
<organism evidence="1 2">
    <name type="scientific">Pleurotus eryngii</name>
    <name type="common">Boletus of the steppes</name>
    <dbReference type="NCBI Taxonomy" id="5323"/>
    <lineage>
        <taxon>Eukaryota</taxon>
        <taxon>Fungi</taxon>
        <taxon>Dikarya</taxon>
        <taxon>Basidiomycota</taxon>
        <taxon>Agaricomycotina</taxon>
        <taxon>Agaricomycetes</taxon>
        <taxon>Agaricomycetidae</taxon>
        <taxon>Agaricales</taxon>
        <taxon>Pleurotineae</taxon>
        <taxon>Pleurotaceae</taxon>
        <taxon>Pleurotus</taxon>
    </lineage>
</organism>
<gene>
    <name evidence="1" type="ORF">BDN71DRAFT_1440963</name>
</gene>
<proteinExistence type="predicted"/>
<dbReference type="Proteomes" id="UP000807025">
    <property type="component" value="Unassembled WGS sequence"/>
</dbReference>
<dbReference type="EMBL" id="MU154529">
    <property type="protein sequence ID" value="KAF9499949.1"/>
    <property type="molecule type" value="Genomic_DNA"/>
</dbReference>